<name>A0A2N6VMU0_9MICO</name>
<dbReference type="OrthoDB" id="6400at2"/>
<gene>
    <name evidence="7" type="ORF">CJ199_05310</name>
</gene>
<dbReference type="InterPro" id="IPR051611">
    <property type="entry name" value="ECF_transporter_component"/>
</dbReference>
<dbReference type="CDD" id="cd16914">
    <property type="entry name" value="EcfT"/>
    <property type="match status" value="1"/>
</dbReference>
<dbReference type="Pfam" id="PF02361">
    <property type="entry name" value="CbiQ"/>
    <property type="match status" value="1"/>
</dbReference>
<evidence type="ECO:0000256" key="5">
    <source>
        <dbReference type="ARBA" id="ARBA00023136"/>
    </source>
</evidence>
<dbReference type="PANTHER" id="PTHR34857:SF2">
    <property type="entry name" value="SLL0384 PROTEIN"/>
    <property type="match status" value="1"/>
</dbReference>
<evidence type="ECO:0000256" key="3">
    <source>
        <dbReference type="ARBA" id="ARBA00022692"/>
    </source>
</evidence>
<comment type="caution">
    <text evidence="7">The sequence shown here is derived from an EMBL/GenBank/DDBJ whole genome shotgun (WGS) entry which is preliminary data.</text>
</comment>
<dbReference type="AlphaFoldDB" id="A0A2N6VMU0"/>
<dbReference type="InterPro" id="IPR003339">
    <property type="entry name" value="ABC/ECF_trnsptr_transmembrane"/>
</dbReference>
<dbReference type="GO" id="GO:0005886">
    <property type="term" value="C:plasma membrane"/>
    <property type="evidence" value="ECO:0007669"/>
    <property type="project" value="UniProtKB-ARBA"/>
</dbReference>
<proteinExistence type="predicted"/>
<evidence type="ECO:0000256" key="1">
    <source>
        <dbReference type="ARBA" id="ARBA00004141"/>
    </source>
</evidence>
<accession>A0A2N6VMU0</accession>
<evidence type="ECO:0000256" key="4">
    <source>
        <dbReference type="ARBA" id="ARBA00022989"/>
    </source>
</evidence>
<dbReference type="EMBL" id="PNHK01000002">
    <property type="protein sequence ID" value="PMD05436.1"/>
    <property type="molecule type" value="Genomic_DNA"/>
</dbReference>
<dbReference type="Proteomes" id="UP000235598">
    <property type="component" value="Unassembled WGS sequence"/>
</dbReference>
<evidence type="ECO:0000313" key="8">
    <source>
        <dbReference type="Proteomes" id="UP000235598"/>
    </source>
</evidence>
<evidence type="ECO:0000256" key="2">
    <source>
        <dbReference type="ARBA" id="ARBA00022475"/>
    </source>
</evidence>
<evidence type="ECO:0000313" key="7">
    <source>
        <dbReference type="EMBL" id="PMD05436.1"/>
    </source>
</evidence>
<feature type="transmembrane region" description="Helical" evidence="6">
    <location>
        <begin position="63"/>
        <end position="89"/>
    </location>
</feature>
<keyword evidence="3 6" id="KW-0812">Transmembrane</keyword>
<dbReference type="PANTHER" id="PTHR34857">
    <property type="entry name" value="SLL0384 PROTEIN"/>
    <property type="match status" value="1"/>
</dbReference>
<dbReference type="RefSeq" id="WP_102238471.1">
    <property type="nucleotide sequence ID" value="NZ_PNHK01000002.1"/>
</dbReference>
<keyword evidence="4 6" id="KW-1133">Transmembrane helix</keyword>
<sequence>MGFEVRSTPLTRTNPLTKIAIMLLITVGVVLSIDVVSASLMMVFVIAFFPLTGFPVKRLFTHLWFIPLAAFATGWATVLLAEGAGPVLFNFGPYEVTSRSVELGCALFLRSLAMSLPCVVLAFSIDSTELADSLVQLLKMPERFVLGALGAARLAGLLSEQLETIRFARRARGVSHGGFFGGLRDFFPIAFALLTEAIRRAVRLAMAMEGRAFGTKGRTWTRRVSLGVGDWVAMGCAAVLAATCITATVVTGHWNFILS</sequence>
<keyword evidence="2" id="KW-1003">Cell membrane</keyword>
<comment type="subcellular location">
    <subcellularLocation>
        <location evidence="1">Membrane</location>
        <topology evidence="1">Multi-pass membrane protein</topology>
    </subcellularLocation>
</comment>
<protein>
    <submittedName>
        <fullName evidence="7">Cobalt transporter</fullName>
    </submittedName>
</protein>
<evidence type="ECO:0000256" key="6">
    <source>
        <dbReference type="SAM" id="Phobius"/>
    </source>
</evidence>
<reference evidence="7 8" key="1">
    <citation type="submission" date="2017-09" db="EMBL/GenBank/DDBJ databases">
        <title>Bacterial strain isolated from the female urinary microbiota.</title>
        <authorList>
            <person name="Thomas-White K."/>
            <person name="Kumar N."/>
            <person name="Forster S."/>
            <person name="Putonti C."/>
            <person name="Lawley T."/>
            <person name="Wolfe A.J."/>
        </authorList>
    </citation>
    <scope>NUCLEOTIDE SEQUENCE [LARGE SCALE GENOMIC DNA]</scope>
    <source>
        <strain evidence="7 8">UMB1301</strain>
    </source>
</reference>
<feature type="transmembrane region" description="Helical" evidence="6">
    <location>
        <begin position="231"/>
        <end position="254"/>
    </location>
</feature>
<feature type="transmembrane region" description="Helical" evidence="6">
    <location>
        <begin position="21"/>
        <end position="51"/>
    </location>
</feature>
<keyword evidence="5 6" id="KW-0472">Membrane</keyword>
<organism evidence="7 8">
    <name type="scientific">Brevibacterium paucivorans</name>
    <dbReference type="NCBI Taxonomy" id="170994"/>
    <lineage>
        <taxon>Bacteria</taxon>
        <taxon>Bacillati</taxon>
        <taxon>Actinomycetota</taxon>
        <taxon>Actinomycetes</taxon>
        <taxon>Micrococcales</taxon>
        <taxon>Brevibacteriaceae</taxon>
        <taxon>Brevibacterium</taxon>
    </lineage>
</organism>